<gene>
    <name evidence="2" type="ORF">BJZ21_001849</name>
</gene>
<protein>
    <submittedName>
        <fullName evidence="2">Phosphohistidine phosphatase</fullName>
        <ecNumber evidence="2">3.1.3.-</ecNumber>
    </submittedName>
</protein>
<dbReference type="Proteomes" id="UP000535511">
    <property type="component" value="Unassembled WGS sequence"/>
</dbReference>
<dbReference type="Pfam" id="PF00300">
    <property type="entry name" value="His_Phos_1"/>
    <property type="match status" value="1"/>
</dbReference>
<dbReference type="SUPFAM" id="SSF53254">
    <property type="entry name" value="Phosphoglycerate mutase-like"/>
    <property type="match status" value="1"/>
</dbReference>
<dbReference type="InterPro" id="IPR051021">
    <property type="entry name" value="Mito_Ser/Thr_phosphatase"/>
</dbReference>
<dbReference type="PANTHER" id="PTHR20935:SF1">
    <property type="entry name" value="SLL1549 PROTEIN"/>
    <property type="match status" value="1"/>
</dbReference>
<evidence type="ECO:0000256" key="1">
    <source>
        <dbReference type="ARBA" id="ARBA00022801"/>
    </source>
</evidence>
<evidence type="ECO:0000313" key="3">
    <source>
        <dbReference type="Proteomes" id="UP000535511"/>
    </source>
</evidence>
<dbReference type="RefSeq" id="WP_343052064.1">
    <property type="nucleotide sequence ID" value="NZ_JACCBG010000001.1"/>
</dbReference>
<dbReference type="EMBL" id="JACCBG010000001">
    <property type="protein sequence ID" value="NYD41766.1"/>
    <property type="molecule type" value="Genomic_DNA"/>
</dbReference>
<keyword evidence="1 2" id="KW-0378">Hydrolase</keyword>
<dbReference type="InterPro" id="IPR013078">
    <property type="entry name" value="His_Pase_superF_clade-1"/>
</dbReference>
<dbReference type="InterPro" id="IPR029033">
    <property type="entry name" value="His_PPase_superfam"/>
</dbReference>
<dbReference type="CDD" id="cd07067">
    <property type="entry name" value="HP_PGM_like"/>
    <property type="match status" value="1"/>
</dbReference>
<dbReference type="SMART" id="SM00855">
    <property type="entry name" value="PGAM"/>
    <property type="match status" value="1"/>
</dbReference>
<dbReference type="PANTHER" id="PTHR20935">
    <property type="entry name" value="PHOSPHOGLYCERATE MUTASE-RELATED"/>
    <property type="match status" value="1"/>
</dbReference>
<accession>A0A7Y9JB28</accession>
<dbReference type="GO" id="GO:0016787">
    <property type="term" value="F:hydrolase activity"/>
    <property type="evidence" value="ECO:0007669"/>
    <property type="project" value="UniProtKB-KW"/>
</dbReference>
<name>A0A7Y9JB28_9ACTN</name>
<sequence>MQPLSRRIVLVRHAKARQDGPTDAERELEDRGRADAAAAGRWLAGQGVGADHALVSAATRTRQTWEAMARAAGWDVVPDLDRGFYGAGPETAMDLIRLTPGEARTLVVIGHNPTVAYLAHLLDDGEGDVEAATAMAGGYPTGAVTLFGFGGDWADLAPATATVLAFHVARG</sequence>
<dbReference type="AlphaFoldDB" id="A0A7Y9JB28"/>
<proteinExistence type="predicted"/>
<comment type="caution">
    <text evidence="2">The sequence shown here is derived from an EMBL/GenBank/DDBJ whole genome shotgun (WGS) entry which is preliminary data.</text>
</comment>
<evidence type="ECO:0000313" key="2">
    <source>
        <dbReference type="EMBL" id="NYD41766.1"/>
    </source>
</evidence>
<reference evidence="2 3" key="1">
    <citation type="submission" date="2020-07" db="EMBL/GenBank/DDBJ databases">
        <title>Sequencing the genomes of 1000 actinobacteria strains.</title>
        <authorList>
            <person name="Klenk H.-P."/>
        </authorList>
    </citation>
    <scope>NUCLEOTIDE SEQUENCE [LARGE SCALE GENOMIC DNA]</scope>
    <source>
        <strain evidence="2 3">DSM 21350</strain>
    </source>
</reference>
<dbReference type="EC" id="3.1.3.-" evidence="2"/>
<dbReference type="Gene3D" id="3.40.50.1240">
    <property type="entry name" value="Phosphoglycerate mutase-like"/>
    <property type="match status" value="1"/>
</dbReference>
<organism evidence="2 3">
    <name type="scientific">Nocardioides panaciterrulae</name>
    <dbReference type="NCBI Taxonomy" id="661492"/>
    <lineage>
        <taxon>Bacteria</taxon>
        <taxon>Bacillati</taxon>
        <taxon>Actinomycetota</taxon>
        <taxon>Actinomycetes</taxon>
        <taxon>Propionibacteriales</taxon>
        <taxon>Nocardioidaceae</taxon>
        <taxon>Nocardioides</taxon>
    </lineage>
</organism>
<keyword evidence="3" id="KW-1185">Reference proteome</keyword>